<dbReference type="InterPro" id="IPR017937">
    <property type="entry name" value="Thioredoxin_CS"/>
</dbReference>
<keyword evidence="12 18" id="KW-0520">NAD</keyword>
<keyword evidence="8 18" id="KW-0201">Cytochrome c-type biogenesis</keyword>
<comment type="caution">
    <text evidence="20">The sequence shown here is derived from an EMBL/GenBank/DDBJ whole genome shotgun (WGS) entry which is preliminary data.</text>
</comment>
<evidence type="ECO:0000256" key="11">
    <source>
        <dbReference type="ARBA" id="ARBA00023002"/>
    </source>
</evidence>
<evidence type="ECO:0000256" key="18">
    <source>
        <dbReference type="HAMAP-Rule" id="MF_00399"/>
    </source>
</evidence>
<feature type="transmembrane region" description="Helical" evidence="18">
    <location>
        <begin position="220"/>
        <end position="245"/>
    </location>
</feature>
<dbReference type="PANTHER" id="PTHR32234">
    <property type="entry name" value="THIOL:DISULFIDE INTERCHANGE PROTEIN DSBD"/>
    <property type="match status" value="1"/>
</dbReference>
<dbReference type="EMBL" id="BAABLF010000011">
    <property type="protein sequence ID" value="GAA5191462.1"/>
    <property type="molecule type" value="Genomic_DNA"/>
</dbReference>
<evidence type="ECO:0000256" key="14">
    <source>
        <dbReference type="ARBA" id="ARBA00023157"/>
    </source>
</evidence>
<feature type="transmembrane region" description="Helical" evidence="18">
    <location>
        <begin position="300"/>
        <end position="331"/>
    </location>
</feature>
<dbReference type="HAMAP" id="MF_00399">
    <property type="entry name" value="DbsD"/>
    <property type="match status" value="1"/>
</dbReference>
<evidence type="ECO:0000256" key="5">
    <source>
        <dbReference type="ARBA" id="ARBA00022519"/>
    </source>
</evidence>
<dbReference type="PROSITE" id="PS00194">
    <property type="entry name" value="THIOREDOXIN_1"/>
    <property type="match status" value="1"/>
</dbReference>
<dbReference type="SUPFAM" id="SSF52833">
    <property type="entry name" value="Thioredoxin-like"/>
    <property type="match status" value="1"/>
</dbReference>
<evidence type="ECO:0000256" key="8">
    <source>
        <dbReference type="ARBA" id="ARBA00022748"/>
    </source>
</evidence>
<feature type="disulfide bond" description="Redox-active" evidence="18">
    <location>
        <begin position="124"/>
        <end position="130"/>
    </location>
</feature>
<feature type="transmembrane region" description="Helical" evidence="18">
    <location>
        <begin position="430"/>
        <end position="451"/>
    </location>
</feature>
<evidence type="ECO:0000256" key="1">
    <source>
        <dbReference type="ARBA" id="ARBA00004429"/>
    </source>
</evidence>
<evidence type="ECO:0000256" key="16">
    <source>
        <dbReference type="ARBA" id="ARBA00047388"/>
    </source>
</evidence>
<feature type="chain" id="PRO_5044921349" description="Thiol:disulfide interchange protein DsbD" evidence="18">
    <location>
        <begin position="20"/>
        <end position="579"/>
    </location>
</feature>
<evidence type="ECO:0000256" key="12">
    <source>
        <dbReference type="ARBA" id="ARBA00023027"/>
    </source>
</evidence>
<evidence type="ECO:0000256" key="3">
    <source>
        <dbReference type="ARBA" id="ARBA00022448"/>
    </source>
</evidence>
<keyword evidence="9 18" id="KW-0249">Electron transport</keyword>
<evidence type="ECO:0000256" key="2">
    <source>
        <dbReference type="ARBA" id="ARBA00007241"/>
    </source>
</evidence>
<dbReference type="SUPFAM" id="SSF74863">
    <property type="entry name" value="Thiol:disulfide interchange protein DsbD, N-terminal domain (DsbD-alpha)"/>
    <property type="match status" value="1"/>
</dbReference>
<dbReference type="EC" id="1.8.1.8" evidence="18"/>
<dbReference type="InterPro" id="IPR035671">
    <property type="entry name" value="DsbD_gamma"/>
</dbReference>
<sequence length="579" mass="63036" precursor="true">MKRLLPFLLMLLASGHAFANFSFLKQEPQVLPVEEAYTFDFGQQDNRLELSWAMAGKDYYLYQEKFSFETEGEVVLGEPLYPTPQNHFDDWFGDQPVYFDQVTVTLPILQASDDATVTVTYQGCLDGILCYPPTKKTVFLNAVAKNSGLTAQTPTGSSIEGAQTQQDGLAAMLAGDSLWLTLATFLGLGVLLAFTPCVFPMYPILTSIIGGQGKLTTSKAFALSFTYVQGMALTYTLLGLVVASAGVKYQAALQSPAVLISLAVLFVVLSLSMFGLYNLQLPAALQNRLNQAQNQQRGGSFAGVFIMGLISGLVASPCTTAPLSGALIYVAQSGDTLLGGAALYALSMGMGLPLLMLGTSGGKLLPKAGPWMETIKHVFGFLMIAVALMMLDRLYAGMVLDLLWALWGVALAAYLLLANKKTAFSWLKMARTVLLSLGLLGSVSYGLHAVMEQESAHQVEFVYIKSLDDLNREVAKANAEGKAVMLDLYADWCVACKEFEHKTFPKSEVRERTDNMVLLQADVTANDVQDIELLESYRVLGLPTLLFFSPEGNELSQLRVTGFMGPRPFAEHLDRVLKQ</sequence>
<feature type="transmembrane region" description="Helical" evidence="18">
    <location>
        <begin position="378"/>
        <end position="396"/>
    </location>
</feature>
<comment type="catalytic activity">
    <reaction evidence="16 18">
        <text>[protein]-dithiol + NAD(+) = [protein]-disulfide + NADH + H(+)</text>
        <dbReference type="Rhea" id="RHEA:18749"/>
        <dbReference type="Rhea" id="RHEA-COMP:10593"/>
        <dbReference type="Rhea" id="RHEA-COMP:10594"/>
        <dbReference type="ChEBI" id="CHEBI:15378"/>
        <dbReference type="ChEBI" id="CHEBI:29950"/>
        <dbReference type="ChEBI" id="CHEBI:50058"/>
        <dbReference type="ChEBI" id="CHEBI:57540"/>
        <dbReference type="ChEBI" id="CHEBI:57945"/>
        <dbReference type="EC" id="1.8.1.8"/>
    </reaction>
</comment>
<accession>A0ABP9S7T1</accession>
<comment type="catalytic activity">
    <reaction evidence="17 18">
        <text>[protein]-dithiol + NADP(+) = [protein]-disulfide + NADPH + H(+)</text>
        <dbReference type="Rhea" id="RHEA:18753"/>
        <dbReference type="Rhea" id="RHEA-COMP:10593"/>
        <dbReference type="Rhea" id="RHEA-COMP:10594"/>
        <dbReference type="ChEBI" id="CHEBI:15378"/>
        <dbReference type="ChEBI" id="CHEBI:29950"/>
        <dbReference type="ChEBI" id="CHEBI:50058"/>
        <dbReference type="ChEBI" id="CHEBI:57783"/>
        <dbReference type="ChEBI" id="CHEBI:58349"/>
        <dbReference type="EC" id="1.8.1.8"/>
    </reaction>
</comment>
<dbReference type="InterPro" id="IPR003834">
    <property type="entry name" value="Cyt_c_assmbl_TM_dom"/>
</dbReference>
<keyword evidence="3 18" id="KW-0813">Transport</keyword>
<keyword evidence="21" id="KW-1185">Reference proteome</keyword>
<feature type="transmembrane region" description="Helical" evidence="18">
    <location>
        <begin position="337"/>
        <end position="357"/>
    </location>
</feature>
<dbReference type="PANTHER" id="PTHR32234:SF0">
    <property type="entry name" value="THIOL:DISULFIDE INTERCHANGE PROTEIN DSBD"/>
    <property type="match status" value="1"/>
</dbReference>
<name>A0ABP9S7T1_9GAMM</name>
<keyword evidence="11 18" id="KW-0560">Oxidoreductase</keyword>
<dbReference type="InterPro" id="IPR028250">
    <property type="entry name" value="DsbDN"/>
</dbReference>
<evidence type="ECO:0000256" key="6">
    <source>
        <dbReference type="ARBA" id="ARBA00022692"/>
    </source>
</evidence>
<evidence type="ECO:0000256" key="10">
    <source>
        <dbReference type="ARBA" id="ARBA00022989"/>
    </source>
</evidence>
<dbReference type="NCBIfam" id="NF001419">
    <property type="entry name" value="PRK00293.1"/>
    <property type="match status" value="1"/>
</dbReference>
<feature type="disulfide bond" description="Redox-active" evidence="18">
    <location>
        <begin position="493"/>
        <end position="496"/>
    </location>
</feature>
<feature type="transmembrane region" description="Helical" evidence="18">
    <location>
        <begin position="257"/>
        <end position="279"/>
    </location>
</feature>
<keyword evidence="4 18" id="KW-1003">Cell membrane</keyword>
<dbReference type="PROSITE" id="PS51352">
    <property type="entry name" value="THIOREDOXIN_2"/>
    <property type="match status" value="1"/>
</dbReference>
<keyword evidence="14 18" id="KW-1015">Disulfide bond</keyword>
<dbReference type="Gene3D" id="2.60.40.1250">
    <property type="entry name" value="Thiol:disulfide interchange protein DsbD, N-terminal domain"/>
    <property type="match status" value="1"/>
</dbReference>
<feature type="transmembrane region" description="Helical" evidence="18">
    <location>
        <begin position="402"/>
        <end position="418"/>
    </location>
</feature>
<dbReference type="Pfam" id="PF02683">
    <property type="entry name" value="DsbD_TM"/>
    <property type="match status" value="1"/>
</dbReference>
<comment type="subcellular location">
    <subcellularLocation>
        <location evidence="1 18">Cell inner membrane</location>
        <topology evidence="1 18">Multi-pass membrane protein</topology>
    </subcellularLocation>
</comment>
<dbReference type="InterPro" id="IPR036249">
    <property type="entry name" value="Thioredoxin-like_sf"/>
</dbReference>
<dbReference type="InterPro" id="IPR022910">
    <property type="entry name" value="Thiol_diS_interchange_DbsD"/>
</dbReference>
<keyword evidence="7 18" id="KW-0732">Signal</keyword>
<dbReference type="CDD" id="cd02953">
    <property type="entry name" value="DsbDgamma"/>
    <property type="match status" value="1"/>
</dbReference>
<gene>
    <name evidence="18" type="primary">dsbD</name>
    <name evidence="20" type="ORF">GCM10025772_18310</name>
</gene>
<comment type="similarity">
    <text evidence="2 18">Belongs to the thioredoxin family. DsbD subfamily.</text>
</comment>
<organism evidence="20 21">
    <name type="scientific">Ferrimonas gelatinilytica</name>
    <dbReference type="NCBI Taxonomy" id="1255257"/>
    <lineage>
        <taxon>Bacteria</taxon>
        <taxon>Pseudomonadati</taxon>
        <taxon>Pseudomonadota</taxon>
        <taxon>Gammaproteobacteria</taxon>
        <taxon>Alteromonadales</taxon>
        <taxon>Ferrimonadaceae</taxon>
        <taxon>Ferrimonas</taxon>
    </lineage>
</organism>
<comment type="caution">
    <text evidence="18">Lacks conserved residue(s) required for the propagation of feature annotation.</text>
</comment>
<dbReference type="InterPro" id="IPR036929">
    <property type="entry name" value="DsbDN_sf"/>
</dbReference>
<evidence type="ECO:0000313" key="21">
    <source>
        <dbReference type="Proteomes" id="UP001501600"/>
    </source>
</evidence>
<dbReference type="Proteomes" id="UP001501600">
    <property type="component" value="Unassembled WGS sequence"/>
</dbReference>
<evidence type="ECO:0000256" key="9">
    <source>
        <dbReference type="ARBA" id="ARBA00022982"/>
    </source>
</evidence>
<proteinExistence type="inferred from homology"/>
<feature type="signal peptide" evidence="18">
    <location>
        <begin position="1"/>
        <end position="19"/>
    </location>
</feature>
<keyword evidence="13 18" id="KW-0472">Membrane</keyword>
<keyword evidence="15 18" id="KW-0676">Redox-active center</keyword>
<keyword evidence="5 18" id="KW-0997">Cell inner membrane</keyword>
<evidence type="ECO:0000313" key="20">
    <source>
        <dbReference type="EMBL" id="GAA5191462.1"/>
    </source>
</evidence>
<evidence type="ECO:0000256" key="17">
    <source>
        <dbReference type="ARBA" id="ARBA00047804"/>
    </source>
</evidence>
<evidence type="ECO:0000256" key="13">
    <source>
        <dbReference type="ARBA" id="ARBA00023136"/>
    </source>
</evidence>
<keyword evidence="10 18" id="KW-1133">Transmembrane helix</keyword>
<keyword evidence="6 18" id="KW-0812">Transmembrane</keyword>
<evidence type="ECO:0000256" key="15">
    <source>
        <dbReference type="ARBA" id="ARBA00023284"/>
    </source>
</evidence>
<feature type="transmembrane region" description="Helical" evidence="18">
    <location>
        <begin position="178"/>
        <end position="199"/>
    </location>
</feature>
<comment type="function">
    <text evidence="18">Required to facilitate the formation of correct disulfide bonds in some periplasmic proteins and for the assembly of the periplasmic c-type cytochromes. Acts by transferring electrons from cytoplasmic thioredoxin to the periplasm. This transfer involves a cascade of disulfide bond formation and reduction steps.</text>
</comment>
<dbReference type="Pfam" id="PF11412">
    <property type="entry name" value="DsbD_N"/>
    <property type="match status" value="1"/>
</dbReference>
<evidence type="ECO:0000256" key="4">
    <source>
        <dbReference type="ARBA" id="ARBA00022475"/>
    </source>
</evidence>
<evidence type="ECO:0000256" key="7">
    <source>
        <dbReference type="ARBA" id="ARBA00022729"/>
    </source>
</evidence>
<reference evidence="21" key="1">
    <citation type="journal article" date="2019" name="Int. J. Syst. Evol. Microbiol.">
        <title>The Global Catalogue of Microorganisms (GCM) 10K type strain sequencing project: providing services to taxonomists for standard genome sequencing and annotation.</title>
        <authorList>
            <consortium name="The Broad Institute Genomics Platform"/>
            <consortium name="The Broad Institute Genome Sequencing Center for Infectious Disease"/>
            <person name="Wu L."/>
            <person name="Ma J."/>
        </authorList>
    </citation>
    <scope>NUCLEOTIDE SEQUENCE [LARGE SCALE GENOMIC DNA]</scope>
    <source>
        <strain evidence="21">JCM 18720</strain>
    </source>
</reference>
<protein>
    <recommendedName>
        <fullName evidence="18">Thiol:disulfide interchange protein DsbD</fullName>
        <ecNumber evidence="18">1.8.1.8</ecNumber>
    </recommendedName>
    <alternativeName>
        <fullName evidence="18">Protein-disulfide reductase</fullName>
        <shortName evidence="18">Disulfide reductase</shortName>
    </alternativeName>
</protein>
<evidence type="ECO:0000259" key="19">
    <source>
        <dbReference type="PROSITE" id="PS51352"/>
    </source>
</evidence>
<dbReference type="Gene3D" id="3.40.30.10">
    <property type="entry name" value="Glutaredoxin"/>
    <property type="match status" value="1"/>
</dbReference>
<feature type="domain" description="Thioredoxin" evidence="19">
    <location>
        <begin position="435"/>
        <end position="579"/>
    </location>
</feature>
<dbReference type="RefSeq" id="WP_345316754.1">
    <property type="nucleotide sequence ID" value="NZ_BAABLF010000011.1"/>
</dbReference>
<dbReference type="Pfam" id="PF13899">
    <property type="entry name" value="Thioredoxin_7"/>
    <property type="match status" value="1"/>
</dbReference>
<dbReference type="InterPro" id="IPR013766">
    <property type="entry name" value="Thioredoxin_domain"/>
</dbReference>